<dbReference type="RefSeq" id="XP_009032314.1">
    <property type="nucleotide sequence ID" value="XM_009034066.1"/>
</dbReference>
<feature type="region of interest" description="Disordered" evidence="1">
    <location>
        <begin position="562"/>
        <end position="595"/>
    </location>
</feature>
<dbReference type="Proteomes" id="UP000002729">
    <property type="component" value="Unassembled WGS sequence"/>
</dbReference>
<feature type="compositionally biased region" description="Basic and acidic residues" evidence="1">
    <location>
        <begin position="431"/>
        <end position="442"/>
    </location>
</feature>
<name>F0XVT3_AURAN</name>
<reference evidence="3 4" key="1">
    <citation type="journal article" date="2011" name="Proc. Natl. Acad. Sci. U.S.A.">
        <title>Niche of harmful alga Aureococcus anophagefferens revealed through ecogenomics.</title>
        <authorList>
            <person name="Gobler C.J."/>
            <person name="Berry D.L."/>
            <person name="Dyhrman S.T."/>
            <person name="Wilhelm S.W."/>
            <person name="Salamov A."/>
            <person name="Lobanov A.V."/>
            <person name="Zhang Y."/>
            <person name="Collier J.L."/>
            <person name="Wurch L.L."/>
            <person name="Kustka A.B."/>
            <person name="Dill B.D."/>
            <person name="Shah M."/>
            <person name="VerBerkmoes N.C."/>
            <person name="Kuo A."/>
            <person name="Terry A."/>
            <person name="Pangilinan J."/>
            <person name="Lindquist E.A."/>
            <person name="Lucas S."/>
            <person name="Paulsen I.T."/>
            <person name="Hattenrath-Lehmann T.K."/>
            <person name="Talmage S.C."/>
            <person name="Walker E.A."/>
            <person name="Koch F."/>
            <person name="Burson A.M."/>
            <person name="Marcoval M.A."/>
            <person name="Tang Y.Z."/>
            <person name="Lecleir G.R."/>
            <person name="Coyne K.J."/>
            <person name="Berg G.M."/>
            <person name="Bertrand E.M."/>
            <person name="Saito M.A."/>
            <person name="Gladyshev V.N."/>
            <person name="Grigoriev I.V."/>
        </authorList>
    </citation>
    <scope>NUCLEOTIDE SEQUENCE [LARGE SCALE GENOMIC DNA]</scope>
    <source>
        <strain evidence="4">CCMP 1984</strain>
    </source>
</reference>
<dbReference type="eggNOG" id="ENOG502S66D">
    <property type="taxonomic scope" value="Eukaryota"/>
</dbReference>
<feature type="region of interest" description="Disordered" evidence="1">
    <location>
        <begin position="399"/>
        <end position="506"/>
    </location>
</feature>
<dbReference type="GeneID" id="20223093"/>
<protein>
    <recommendedName>
        <fullName evidence="5">PH domain-containing protein</fullName>
    </recommendedName>
</protein>
<accession>F0XVT3</accession>
<dbReference type="InParanoid" id="F0XVT3"/>
<feature type="signal peptide" evidence="2">
    <location>
        <begin position="1"/>
        <end position="15"/>
    </location>
</feature>
<evidence type="ECO:0000256" key="1">
    <source>
        <dbReference type="SAM" id="MobiDB-lite"/>
    </source>
</evidence>
<evidence type="ECO:0008006" key="5">
    <source>
        <dbReference type="Google" id="ProtNLM"/>
    </source>
</evidence>
<evidence type="ECO:0000313" key="3">
    <source>
        <dbReference type="EMBL" id="EGB12656.1"/>
    </source>
</evidence>
<evidence type="ECO:0000313" key="4">
    <source>
        <dbReference type="Proteomes" id="UP000002729"/>
    </source>
</evidence>
<sequence>MLGCCLALLLRAAAAVPGGRPGRDVGICYTRNMVHLESHVLHVDALRKVVLSASSLRRADGGLATCLFTEMDAATVHATTRELVGAKLFDVVLPDGGAAFAGRDAAERALLAAPERRGGDAAAAHLRHMKMKSRVGRILNLGAAPFELTLFVDDDTFFCDAPSATQTSMLREALLDLHRAADMDGSYDVRAHVFSKRRSEKVALRESHDCVWAQARARPFGAGLERKCNDLLMGGRPFCSGAQGGAFAVSRGPRAAAFARDWLDRYLAHYAKLARRAGAAVDASWGGDQAPLAELMGARCGGAAGADGAWTFGSLPYALNVRDAFERGSDGSLDCSVPVFGPLLVLHQKRYLKTGTVAELLGELAGVCGAFNAPLEAGGHVWLGRRGDGHAAARACDWMTGPNGTDANATRGDAARRPPSRPKAMRRRSRGPPERVSDREEAIAAIERAAAEGRAAARPPAAPAAPRQPPAPPPPAAPLLAPPGLSTSKQRRAARLAAAEKRRRERGGALAGMLLSAIVEARSKLREEVARHEEVLSGCESERRRCEQAARREVEREVASAVASASSASGDAPPADAPFAPGAAPGAAAPADDGGAARVGGGGRLLFAAAAFQFAEERLLRREALRRVGVVRSGYLRRATRRKQATVWRFHRVELRREAAGGVVTFCWSGVGDGGVRGDRSGERRVALRRGEASCAAALGGARPGGPGDDDAVFVLGAGDDRVAWMAASMGERDAWVEAVAACLEEGGDASRPPARAPDGGDGPARRGVAAFEAAIARVARAGDRAAFVRALCGADLAAPPRAESDGEASRRFPDGARDAFPATSASFRVPVAWVRDRHGAPRASVEPSPRRRRRPRPAAAKRGDGAAGDGGAAARGDPPPAEALRQRVVQMRKDMRRDRVSIDGEVVAADGGDGAPGGGEYHERVAAALARRLLEEARLDGARGGADAASPRPLAALSEAGAVTHAAAVLVACTRTCSGGDAYACVHALCKPLGALIVLCPLSTHASPLELRVSFSRRRESAGPPRRPPPIGAAGAAARRGNLGSPSPSFAQKLLATLTTSPAPPSPADAWAASPPSAAGGSPLDGSHSPSDAWASTTDVPRDESGAATSDDDDGDGRDDDASPARGGRGAAFAAAPRGRRRPGGGLRSRVDVDVRATTVYRVCTANPQDEPSDTWALVRAVWTQSFAVTGDPAKGATNFKASEPQVSIKSKMMGMSEDYNAVNEAGQPWFFINKTGSFFGSGKCIVELENFKTGSNPEKPKKGEMMKPKTGAYERYAPAFQSLLAGDFQAAFRAAGSSGMDQEDSAYFQRMGRSFNDGGPYRVIKWQLNTSAQIVPGTRGQAYGEHRLDVWSSGTAICDYDYKDGRYHKNEAEFVDTLSFNLVQCSTNQSVAAWYVPMDMTSRYGSTSANDVFQDTAVFAMSQKGGWFATPEVATKPNFDPTFALVVAYLCSKEYSPKAIMQDLKPVFPSRP</sequence>
<feature type="compositionally biased region" description="Low complexity" evidence="1">
    <location>
        <begin position="1069"/>
        <end position="1088"/>
    </location>
</feature>
<feature type="region of interest" description="Disordered" evidence="1">
    <location>
        <begin position="839"/>
        <end position="884"/>
    </location>
</feature>
<dbReference type="EMBL" id="GL833120">
    <property type="protein sequence ID" value="EGB12656.1"/>
    <property type="molecule type" value="Genomic_DNA"/>
</dbReference>
<feature type="compositionally biased region" description="Acidic residues" evidence="1">
    <location>
        <begin position="1111"/>
        <end position="1120"/>
    </location>
</feature>
<feature type="compositionally biased region" description="Polar residues" evidence="1">
    <location>
        <begin position="1089"/>
        <end position="1100"/>
    </location>
</feature>
<feature type="region of interest" description="Disordered" evidence="1">
    <location>
        <begin position="1018"/>
        <end position="1151"/>
    </location>
</feature>
<feature type="region of interest" description="Disordered" evidence="1">
    <location>
        <begin position="799"/>
        <end position="821"/>
    </location>
</feature>
<feature type="compositionally biased region" description="Basic and acidic residues" evidence="1">
    <location>
        <begin position="803"/>
        <end position="818"/>
    </location>
</feature>
<organism evidence="4">
    <name type="scientific">Aureococcus anophagefferens</name>
    <name type="common">Harmful bloom alga</name>
    <dbReference type="NCBI Taxonomy" id="44056"/>
    <lineage>
        <taxon>Eukaryota</taxon>
        <taxon>Sar</taxon>
        <taxon>Stramenopiles</taxon>
        <taxon>Ochrophyta</taxon>
        <taxon>Pelagophyceae</taxon>
        <taxon>Pelagomonadales</taxon>
        <taxon>Pelagomonadaceae</taxon>
        <taxon>Aureococcus</taxon>
    </lineage>
</organism>
<evidence type="ECO:0000256" key="2">
    <source>
        <dbReference type="SAM" id="SignalP"/>
    </source>
</evidence>
<feature type="compositionally biased region" description="Low complexity" evidence="1">
    <location>
        <begin position="443"/>
        <end position="459"/>
    </location>
</feature>
<proteinExistence type="predicted"/>
<feature type="compositionally biased region" description="Basic residues" evidence="1">
    <location>
        <begin position="418"/>
        <end position="430"/>
    </location>
</feature>
<dbReference type="KEGG" id="aaf:AURANDRAFT_60634"/>
<keyword evidence="4" id="KW-1185">Reference proteome</keyword>
<feature type="compositionally biased region" description="Low complexity" evidence="1">
    <location>
        <begin position="1033"/>
        <end position="1042"/>
    </location>
</feature>
<gene>
    <name evidence="3" type="ORF">AURANDRAFT_60634</name>
</gene>
<dbReference type="OrthoDB" id="187486at2759"/>
<feature type="compositionally biased region" description="Pro residues" evidence="1">
    <location>
        <begin position="460"/>
        <end position="481"/>
    </location>
</feature>
<keyword evidence="2" id="KW-0732">Signal</keyword>
<feature type="chain" id="PRO_5012203868" description="PH domain-containing protein" evidence="2">
    <location>
        <begin position="16"/>
        <end position="1474"/>
    </location>
</feature>